<comment type="subcellular location">
    <subcellularLocation>
        <location evidence="1">Cell outer membrane</location>
    </subcellularLocation>
</comment>
<evidence type="ECO:0000256" key="3">
    <source>
        <dbReference type="SAM" id="Phobius"/>
    </source>
</evidence>
<dbReference type="Proteomes" id="UP001404956">
    <property type="component" value="Unassembled WGS sequence"/>
</dbReference>
<feature type="transmembrane region" description="Helical" evidence="3">
    <location>
        <begin position="12"/>
        <end position="36"/>
    </location>
</feature>
<dbReference type="EMBL" id="BAABRV010000005">
    <property type="protein sequence ID" value="GAA5533936.1"/>
    <property type="molecule type" value="Genomic_DNA"/>
</dbReference>
<keyword evidence="3" id="KW-1133">Transmembrane helix</keyword>
<sequence>MRHPPPRPSTHGFTLIEVLIGLGLLVALVAGVTVIFPRSTQLVRTSTLAAASNTQVTRSAEQVTQDIAAGQSILQQASQTRLDFLKIQKKLDFETPPGSRQAGLTTVTTTHTDFDGLVNQDVVLANTQGDYLVTKVVSSTPNGSKRTVTFQCPIYLPGNVAAYTFRPLSLAFAAATGESASSDATTLYRRTSSWTAADRALRDVRFAPVYGETNGTFSGTLAVPNGVSGGERLSGIRFVLTGTGEQPVSQASLAGLNLLAVKAWACNQAPGIPARNNGKLQVNVLLNGAKPTTPSGTPSVNVGGPGLTTTLNTFMVRVFENLAPGLYNVNASSFTYGADIYDASVTGSPATVGNGRDATVNVNYTVRKGTAVITVSGLPNGVTGPVTVGGQTFDLPNGTSRVDLQPGAYTVGAGSSAGMNPTVTPASITIRSGQDSAVSVVYASPKGMLNVRVSGLPWGTQGGIHVRGPENRDTTAGNSTASFSLTRGTYTVTADPVSGYVPTVSPGFVNLTSSATISVTYQAPPPPPASTGTLKIIVQGLPSSLQTTASWNGPTSGNQKAGNGTITLTNVPGGTYSVAGDSVGGYSAPSVSITVPSGGTANATLNFTAPPPSPPPVPPPPSPVGTLNIRVTGLFSGVNTTVMWSGPYSGSRSVSNGDMVLSDVPAGTYTVTGAAVSGYTSPAAVTVTIPAGGTGTVTLNYTSQTKLILHVDPSGPGKTTIKTQLTLNGVAYEYQFDQSGSASVTFYTSPGPWSLTASTTNRVRRGTTTIVYRLFTSQNEGTLQPSQTQDVYVWFEEEGDCTKSVGCD</sequence>
<evidence type="ECO:0000313" key="5">
    <source>
        <dbReference type="Proteomes" id="UP001404956"/>
    </source>
</evidence>
<protein>
    <recommendedName>
        <fullName evidence="6">Prepilin-type N-terminal cleavage/methylation domain-containing protein</fullName>
    </recommendedName>
</protein>
<keyword evidence="2" id="KW-0998">Cell outer membrane</keyword>
<accession>A0ABP9XHD1</accession>
<dbReference type="RefSeq" id="WP_345454806.1">
    <property type="nucleotide sequence ID" value="NZ_BAABRV010000005.1"/>
</dbReference>
<comment type="caution">
    <text evidence="4">The sequence shown here is derived from an EMBL/GenBank/DDBJ whole genome shotgun (WGS) entry which is preliminary data.</text>
</comment>
<gene>
    <name evidence="4" type="ORF">Dalu01_02344</name>
</gene>
<evidence type="ECO:0000256" key="2">
    <source>
        <dbReference type="ARBA" id="ARBA00023237"/>
    </source>
</evidence>
<evidence type="ECO:0008006" key="6">
    <source>
        <dbReference type="Google" id="ProtNLM"/>
    </source>
</evidence>
<reference evidence="4 5" key="1">
    <citation type="submission" date="2024-02" db="EMBL/GenBank/DDBJ databases">
        <title>Deinococcus aluminii NBRC 112889.</title>
        <authorList>
            <person name="Ichikawa N."/>
            <person name="Katano-Makiyama Y."/>
            <person name="Hidaka K."/>
        </authorList>
    </citation>
    <scope>NUCLEOTIDE SEQUENCE [LARGE SCALE GENOMIC DNA]</scope>
    <source>
        <strain evidence="4 5">NBRC 112889</strain>
    </source>
</reference>
<evidence type="ECO:0000313" key="4">
    <source>
        <dbReference type="EMBL" id="GAA5533936.1"/>
    </source>
</evidence>
<keyword evidence="5" id="KW-1185">Reference proteome</keyword>
<keyword evidence="3" id="KW-0812">Transmembrane</keyword>
<organism evidence="4 5">
    <name type="scientific">Deinococcus aluminii</name>
    <dbReference type="NCBI Taxonomy" id="1656885"/>
    <lineage>
        <taxon>Bacteria</taxon>
        <taxon>Thermotogati</taxon>
        <taxon>Deinococcota</taxon>
        <taxon>Deinococci</taxon>
        <taxon>Deinococcales</taxon>
        <taxon>Deinococcaceae</taxon>
        <taxon>Deinococcus</taxon>
    </lineage>
</organism>
<keyword evidence="3" id="KW-0472">Membrane</keyword>
<evidence type="ECO:0000256" key="1">
    <source>
        <dbReference type="ARBA" id="ARBA00004442"/>
    </source>
</evidence>
<dbReference type="InterPro" id="IPR012902">
    <property type="entry name" value="N_methyl_site"/>
</dbReference>
<proteinExistence type="predicted"/>
<dbReference type="PROSITE" id="PS00409">
    <property type="entry name" value="PROKAR_NTER_METHYL"/>
    <property type="match status" value="1"/>
</dbReference>
<name>A0ABP9XHD1_9DEIO</name>